<dbReference type="InterPro" id="IPR021218">
    <property type="entry name" value="DUF2784"/>
</dbReference>
<protein>
    <recommendedName>
        <fullName evidence="4">DUF2784 domain-containing protein</fullName>
    </recommendedName>
</protein>
<dbReference type="Proteomes" id="UP000184440">
    <property type="component" value="Unassembled WGS sequence"/>
</dbReference>
<feature type="transmembrane region" description="Helical" evidence="1">
    <location>
        <begin position="38"/>
        <end position="57"/>
    </location>
</feature>
<reference evidence="2 3" key="1">
    <citation type="submission" date="2016-11" db="EMBL/GenBank/DDBJ databases">
        <authorList>
            <person name="Jaros S."/>
            <person name="Januszkiewicz K."/>
            <person name="Wedrychowicz H."/>
        </authorList>
    </citation>
    <scope>NUCLEOTIDE SEQUENCE [LARGE SCALE GENOMIC DNA]</scope>
    <source>
        <strain evidence="2 3">DSM 46144</strain>
    </source>
</reference>
<gene>
    <name evidence="2" type="ORF">SAMN05443668_1285</name>
</gene>
<keyword evidence="1" id="KW-1133">Transmembrane helix</keyword>
<dbReference type="AlphaFoldDB" id="A0A1M7RNZ3"/>
<dbReference type="OrthoDB" id="370375at2"/>
<sequence length="124" mass="13393">MGFRVLACVVMVAHFAFLGLLVFGGCLALRWPRVLALHVPAVLWAVTTLMVSIPCPLTRLENALRARGSWPHLAPGGFLDHYIEGVWFPEAYTPLVQAAVAVTIAASWVGVAITTGQRGRTTAR</sequence>
<evidence type="ECO:0000313" key="3">
    <source>
        <dbReference type="Proteomes" id="UP000184440"/>
    </source>
</evidence>
<dbReference type="Pfam" id="PF10861">
    <property type="entry name" value="DUF2784"/>
    <property type="match status" value="1"/>
</dbReference>
<proteinExistence type="predicted"/>
<evidence type="ECO:0000256" key="1">
    <source>
        <dbReference type="SAM" id="Phobius"/>
    </source>
</evidence>
<dbReference type="RefSeq" id="WP_073265970.1">
    <property type="nucleotide sequence ID" value="NZ_FRCS01000028.1"/>
</dbReference>
<name>A0A1M7RNZ3_9ACTN</name>
<accession>A0A1M7RNZ3</accession>
<evidence type="ECO:0008006" key="4">
    <source>
        <dbReference type="Google" id="ProtNLM"/>
    </source>
</evidence>
<organism evidence="2 3">
    <name type="scientific">Cryptosporangium aurantiacum</name>
    <dbReference type="NCBI Taxonomy" id="134849"/>
    <lineage>
        <taxon>Bacteria</taxon>
        <taxon>Bacillati</taxon>
        <taxon>Actinomycetota</taxon>
        <taxon>Actinomycetes</taxon>
        <taxon>Cryptosporangiales</taxon>
        <taxon>Cryptosporangiaceae</taxon>
        <taxon>Cryptosporangium</taxon>
    </lineage>
</organism>
<dbReference type="EMBL" id="FRCS01000028">
    <property type="protein sequence ID" value="SHN47778.1"/>
    <property type="molecule type" value="Genomic_DNA"/>
</dbReference>
<keyword evidence="1" id="KW-0472">Membrane</keyword>
<keyword evidence="1" id="KW-0812">Transmembrane</keyword>
<keyword evidence="3" id="KW-1185">Reference proteome</keyword>
<evidence type="ECO:0000313" key="2">
    <source>
        <dbReference type="EMBL" id="SHN47778.1"/>
    </source>
</evidence>
<dbReference type="PROSITE" id="PS51257">
    <property type="entry name" value="PROKAR_LIPOPROTEIN"/>
    <property type="match status" value="1"/>
</dbReference>